<accession>J3KZU4</accession>
<organism evidence="2">
    <name type="scientific">Oryza brachyantha</name>
    <name type="common">malo sina</name>
    <dbReference type="NCBI Taxonomy" id="4533"/>
    <lineage>
        <taxon>Eukaryota</taxon>
        <taxon>Viridiplantae</taxon>
        <taxon>Streptophyta</taxon>
        <taxon>Embryophyta</taxon>
        <taxon>Tracheophyta</taxon>
        <taxon>Spermatophyta</taxon>
        <taxon>Magnoliopsida</taxon>
        <taxon>Liliopsida</taxon>
        <taxon>Poales</taxon>
        <taxon>Poaceae</taxon>
        <taxon>BOP clade</taxon>
        <taxon>Oryzoideae</taxon>
        <taxon>Oryzeae</taxon>
        <taxon>Oryzinae</taxon>
        <taxon>Oryza</taxon>
    </lineage>
</organism>
<keyword evidence="1" id="KW-0812">Transmembrane</keyword>
<evidence type="ECO:0000313" key="2">
    <source>
        <dbReference type="EnsemblPlants" id="OB01G25000.1"/>
    </source>
</evidence>
<sequence length="70" mass="8241">MEVKSSYIQCHCHYFPVILFFILNITSLSELVRPRVPFHYDHLINQVYTHTRSIVVLSLFPACFLDSILN</sequence>
<reference evidence="2" key="2">
    <citation type="submission" date="2013-04" db="UniProtKB">
        <authorList>
            <consortium name="EnsemblPlants"/>
        </authorList>
    </citation>
    <scope>IDENTIFICATION</scope>
</reference>
<feature type="transmembrane region" description="Helical" evidence="1">
    <location>
        <begin position="12"/>
        <end position="32"/>
    </location>
</feature>
<feature type="transmembrane region" description="Helical" evidence="1">
    <location>
        <begin position="52"/>
        <end position="69"/>
    </location>
</feature>
<dbReference type="HOGENOM" id="CLU_2761806_0_0_1"/>
<name>J3KZU4_ORYBR</name>
<proteinExistence type="predicted"/>
<evidence type="ECO:0000256" key="1">
    <source>
        <dbReference type="SAM" id="Phobius"/>
    </source>
</evidence>
<dbReference type="Gramene" id="OB01G25000.1">
    <property type="protein sequence ID" value="OB01G25000.1"/>
    <property type="gene ID" value="OB01G25000"/>
</dbReference>
<keyword evidence="1" id="KW-0472">Membrane</keyword>
<evidence type="ECO:0000313" key="3">
    <source>
        <dbReference type="Proteomes" id="UP000006038"/>
    </source>
</evidence>
<keyword evidence="3" id="KW-1185">Reference proteome</keyword>
<reference evidence="2" key="1">
    <citation type="journal article" date="2013" name="Nat. Commun.">
        <title>Whole-genome sequencing of Oryza brachyantha reveals mechanisms underlying Oryza genome evolution.</title>
        <authorList>
            <person name="Chen J."/>
            <person name="Huang Q."/>
            <person name="Gao D."/>
            <person name="Wang J."/>
            <person name="Lang Y."/>
            <person name="Liu T."/>
            <person name="Li B."/>
            <person name="Bai Z."/>
            <person name="Luis Goicoechea J."/>
            <person name="Liang C."/>
            <person name="Chen C."/>
            <person name="Zhang W."/>
            <person name="Sun S."/>
            <person name="Liao Y."/>
            <person name="Zhang X."/>
            <person name="Yang L."/>
            <person name="Song C."/>
            <person name="Wang M."/>
            <person name="Shi J."/>
            <person name="Liu G."/>
            <person name="Liu J."/>
            <person name="Zhou H."/>
            <person name="Zhou W."/>
            <person name="Yu Q."/>
            <person name="An N."/>
            <person name="Chen Y."/>
            <person name="Cai Q."/>
            <person name="Wang B."/>
            <person name="Liu B."/>
            <person name="Min J."/>
            <person name="Huang Y."/>
            <person name="Wu H."/>
            <person name="Li Z."/>
            <person name="Zhang Y."/>
            <person name="Yin Y."/>
            <person name="Song W."/>
            <person name="Jiang J."/>
            <person name="Jackson S.A."/>
            <person name="Wing R.A."/>
            <person name="Wang J."/>
            <person name="Chen M."/>
        </authorList>
    </citation>
    <scope>NUCLEOTIDE SEQUENCE [LARGE SCALE GENOMIC DNA]</scope>
    <source>
        <strain evidence="2">cv. IRGC 101232</strain>
    </source>
</reference>
<dbReference type="Proteomes" id="UP000006038">
    <property type="component" value="Chromosome 1"/>
</dbReference>
<protein>
    <submittedName>
        <fullName evidence="2">Uncharacterized protein</fullName>
    </submittedName>
</protein>
<dbReference type="AlphaFoldDB" id="J3KZU4"/>
<keyword evidence="1" id="KW-1133">Transmembrane helix</keyword>
<dbReference type="EnsemblPlants" id="OB01G25000.1">
    <property type="protein sequence ID" value="OB01G25000.1"/>
    <property type="gene ID" value="OB01G25000"/>
</dbReference>